<keyword evidence="6" id="KW-0228">DNA excision</keyword>
<evidence type="ECO:0000256" key="12">
    <source>
        <dbReference type="ARBA" id="ARBA00039316"/>
    </source>
</evidence>
<evidence type="ECO:0000256" key="1">
    <source>
        <dbReference type="ARBA" id="ARBA00004496"/>
    </source>
</evidence>
<keyword evidence="9" id="KW-0238">DNA-binding</keyword>
<keyword evidence="8" id="KW-0267">Excision nuclease</keyword>
<feature type="domain" description="ABC transporter" evidence="14">
    <location>
        <begin position="1"/>
        <end position="429"/>
    </location>
</feature>
<evidence type="ECO:0000256" key="4">
    <source>
        <dbReference type="ARBA" id="ARBA00022741"/>
    </source>
</evidence>
<dbReference type="InterPro" id="IPR017871">
    <property type="entry name" value="ABC_transporter-like_CS"/>
</dbReference>
<evidence type="ECO:0000256" key="9">
    <source>
        <dbReference type="ARBA" id="ARBA00023125"/>
    </source>
</evidence>
<dbReference type="PANTHER" id="PTHR43152:SF1">
    <property type="entry name" value="UVRA PROTEIN"/>
    <property type="match status" value="1"/>
</dbReference>
<evidence type="ECO:0000256" key="2">
    <source>
        <dbReference type="ARBA" id="ARBA00022490"/>
    </source>
</evidence>
<dbReference type="AlphaFoldDB" id="A0A0G1RVR9"/>
<evidence type="ECO:0000256" key="10">
    <source>
        <dbReference type="ARBA" id="ARBA00023204"/>
    </source>
</evidence>
<dbReference type="GO" id="GO:0005737">
    <property type="term" value="C:cytoplasm"/>
    <property type="evidence" value="ECO:0007669"/>
    <property type="project" value="UniProtKB-SubCell"/>
</dbReference>
<dbReference type="PANTHER" id="PTHR43152">
    <property type="entry name" value="UVRABC SYSTEM PROTEIN A"/>
    <property type="match status" value="1"/>
</dbReference>
<dbReference type="CDD" id="cd03270">
    <property type="entry name" value="ABC_UvrA_I"/>
    <property type="match status" value="1"/>
</dbReference>
<keyword evidence="10" id="KW-0234">DNA repair</keyword>
<dbReference type="GO" id="GO:0004518">
    <property type="term" value="F:nuclease activity"/>
    <property type="evidence" value="ECO:0007669"/>
    <property type="project" value="UniProtKB-KW"/>
</dbReference>
<dbReference type="InterPro" id="IPR003593">
    <property type="entry name" value="AAA+_ATPase"/>
</dbReference>
<dbReference type="SMART" id="SM00382">
    <property type="entry name" value="AAA"/>
    <property type="match status" value="2"/>
</dbReference>
<comment type="similarity">
    <text evidence="11">Belongs to the ABC transporter superfamily. UvrA family.</text>
</comment>
<keyword evidence="4" id="KW-0547">Nucleotide-binding</keyword>
<proteinExistence type="inferred from homology"/>
<evidence type="ECO:0000313" key="15">
    <source>
        <dbReference type="EMBL" id="KKU61424.1"/>
    </source>
</evidence>
<evidence type="ECO:0000313" key="16">
    <source>
        <dbReference type="Proteomes" id="UP000033860"/>
    </source>
</evidence>
<evidence type="ECO:0000256" key="3">
    <source>
        <dbReference type="ARBA" id="ARBA00022737"/>
    </source>
</evidence>
<protein>
    <recommendedName>
        <fullName evidence="12">UvrABC system protein A</fullName>
    </recommendedName>
    <alternativeName>
        <fullName evidence="13">Excinuclease ABC subunit A</fullName>
    </alternativeName>
</protein>
<evidence type="ECO:0000256" key="5">
    <source>
        <dbReference type="ARBA" id="ARBA00022763"/>
    </source>
</evidence>
<dbReference type="InterPro" id="IPR003439">
    <property type="entry name" value="ABC_transporter-like_ATP-bd"/>
</dbReference>
<sequence length="749" mass="83320">MNSINIKGARENNLKGIDVTIPRNKIVCLVGVSGSGKSTIAFDIIAREGERQYFESLPSYARRYLHKSNRPEVDDIKGVSASIVISQDRVRGNPRSTVGTLTEAYTYLRLLYSRVGLPSMDSFYYSFNHPYGACKKCKGLGRAVEANVDKILDKNKSLNEGALIPKEWYVGGRQWSIIRASRYFDMDEKLKDFSDYELDKLLFAPPEMLESDGEYIVDRWTFQGIVYRIQHRNTKVHRGPSKRDLQYFDFVDCPECHGGRLNEKALAVRINGKSISEAGNMPLEECFTFVRSIDHINARVIKPRLEEQLQSLINIGVGYLSLNRSADTLSGGEAQRVKMARQLSCDLIESVYVLDEPTAGLHPRDVAKVVQNLKRLRDNGNSVIVVEHDEAVIRNADHLVEIGPGGGKKGGEIVAEGKIGNLIASPRSLTGKYLEGDKKIEAKRGYRKALGYLKVTNATRHNLKNLNIDIPTGVLVALTGVSGSGKSSLVEEVLNQHRSKVILIDQGQVGANKRGCIATYVGGFDRIRKYFADEHRMRPSFFSFNSQGRCELCKGLGFIEMDMNFLGDVKIRCESCGGSRYKEKVLRYKYKGKNIAEVLSMTAAEIRDFFDSQEIKEQMGLLDEVGLDYMEMGQTLDTLSGGESQRLKLASKLQAKGEFYILDEPTSGLHFADVEKLLNLLNRLVDSGNTVLVVEHNLDVIKNADWVIDLGPEGGEKGGRVVAQGKPVKISGSNQSHTGTCLKEVLKNG</sequence>
<dbReference type="GO" id="GO:0003677">
    <property type="term" value="F:DNA binding"/>
    <property type="evidence" value="ECO:0007669"/>
    <property type="project" value="UniProtKB-KW"/>
</dbReference>
<feature type="domain" description="ABC transporter" evidence="14">
    <location>
        <begin position="447"/>
        <end position="737"/>
    </location>
</feature>
<dbReference type="GO" id="GO:0005524">
    <property type="term" value="F:ATP binding"/>
    <property type="evidence" value="ECO:0007669"/>
    <property type="project" value="UniProtKB-KW"/>
</dbReference>
<dbReference type="PROSITE" id="PS50893">
    <property type="entry name" value="ABC_TRANSPORTER_2"/>
    <property type="match status" value="2"/>
</dbReference>
<dbReference type="EMBL" id="LCNT01000003">
    <property type="protein sequence ID" value="KKU61424.1"/>
    <property type="molecule type" value="Genomic_DNA"/>
</dbReference>
<dbReference type="Pfam" id="PF00005">
    <property type="entry name" value="ABC_tran"/>
    <property type="match status" value="1"/>
</dbReference>
<organism evidence="15 16">
    <name type="scientific">Candidatus Beckwithbacteria bacterium GW2011_GWB1_47_15</name>
    <dbReference type="NCBI Taxonomy" id="1618371"/>
    <lineage>
        <taxon>Bacteria</taxon>
        <taxon>Candidatus Beckwithiibacteriota</taxon>
    </lineage>
</organism>
<dbReference type="InterPro" id="IPR027417">
    <property type="entry name" value="P-loop_NTPase"/>
</dbReference>
<evidence type="ECO:0000256" key="11">
    <source>
        <dbReference type="ARBA" id="ARBA00038000"/>
    </source>
</evidence>
<dbReference type="Gene3D" id="1.10.8.280">
    <property type="entry name" value="ABC transporter ATPase domain-like"/>
    <property type="match status" value="1"/>
</dbReference>
<evidence type="ECO:0000256" key="7">
    <source>
        <dbReference type="ARBA" id="ARBA00022840"/>
    </source>
</evidence>
<gene>
    <name evidence="15" type="ORF">UX85_C0003G0083</name>
</gene>
<reference evidence="15 16" key="1">
    <citation type="journal article" date="2015" name="Nature">
        <title>rRNA introns, odd ribosomes, and small enigmatic genomes across a large radiation of phyla.</title>
        <authorList>
            <person name="Brown C.T."/>
            <person name="Hug L.A."/>
            <person name="Thomas B.C."/>
            <person name="Sharon I."/>
            <person name="Castelle C.J."/>
            <person name="Singh A."/>
            <person name="Wilkins M.J."/>
            <person name="Williams K.H."/>
            <person name="Banfield J.F."/>
        </authorList>
    </citation>
    <scope>NUCLEOTIDE SEQUENCE [LARGE SCALE GENOMIC DNA]</scope>
</reference>
<comment type="caution">
    <text evidence="15">The sequence shown here is derived from an EMBL/GenBank/DDBJ whole genome shotgun (WGS) entry which is preliminary data.</text>
</comment>
<evidence type="ECO:0000259" key="14">
    <source>
        <dbReference type="PROSITE" id="PS50893"/>
    </source>
</evidence>
<dbReference type="PATRIC" id="fig|1618371.3.peg.471"/>
<dbReference type="Gene3D" id="1.20.1580.10">
    <property type="entry name" value="ABC transporter ATPase like domain"/>
    <property type="match status" value="2"/>
</dbReference>
<accession>A0A0G1RVR9</accession>
<keyword evidence="5" id="KW-0227">DNA damage</keyword>
<dbReference type="Proteomes" id="UP000033860">
    <property type="component" value="Unassembled WGS sequence"/>
</dbReference>
<keyword evidence="7" id="KW-0067">ATP-binding</keyword>
<evidence type="ECO:0000256" key="6">
    <source>
        <dbReference type="ARBA" id="ARBA00022769"/>
    </source>
</evidence>
<dbReference type="Gene3D" id="3.40.50.300">
    <property type="entry name" value="P-loop containing nucleotide triphosphate hydrolases"/>
    <property type="match status" value="2"/>
</dbReference>
<keyword evidence="3" id="KW-0677">Repeat</keyword>
<dbReference type="PROSITE" id="PS00211">
    <property type="entry name" value="ABC_TRANSPORTER_1"/>
    <property type="match status" value="1"/>
</dbReference>
<comment type="subcellular location">
    <subcellularLocation>
        <location evidence="1">Cytoplasm</location>
    </subcellularLocation>
</comment>
<evidence type="ECO:0000256" key="13">
    <source>
        <dbReference type="ARBA" id="ARBA00042156"/>
    </source>
</evidence>
<name>A0A0G1RVR9_9BACT</name>
<evidence type="ECO:0000256" key="8">
    <source>
        <dbReference type="ARBA" id="ARBA00022881"/>
    </source>
</evidence>
<dbReference type="GO" id="GO:0016887">
    <property type="term" value="F:ATP hydrolysis activity"/>
    <property type="evidence" value="ECO:0007669"/>
    <property type="project" value="InterPro"/>
</dbReference>
<dbReference type="GO" id="GO:0006281">
    <property type="term" value="P:DNA repair"/>
    <property type="evidence" value="ECO:0007669"/>
    <property type="project" value="UniProtKB-KW"/>
</dbReference>
<keyword evidence="2" id="KW-0963">Cytoplasm</keyword>
<dbReference type="SUPFAM" id="SSF52540">
    <property type="entry name" value="P-loop containing nucleoside triphosphate hydrolases"/>
    <property type="match status" value="2"/>
</dbReference>